<proteinExistence type="predicted"/>
<feature type="transmembrane region" description="Helical" evidence="1">
    <location>
        <begin position="124"/>
        <end position="145"/>
    </location>
</feature>
<protein>
    <submittedName>
        <fullName evidence="2">DUF3267 domain-containing protein</fullName>
    </submittedName>
</protein>
<feature type="transmembrane region" description="Helical" evidence="1">
    <location>
        <begin position="21"/>
        <end position="45"/>
    </location>
</feature>
<keyword evidence="1" id="KW-1133">Transmembrane helix</keyword>
<dbReference type="EMBL" id="JACJQH010000062">
    <property type="protein sequence ID" value="MBD2199556.1"/>
    <property type="molecule type" value="Genomic_DNA"/>
</dbReference>
<accession>A0ABR8ALM3</accession>
<keyword evidence="3" id="KW-1185">Reference proteome</keyword>
<evidence type="ECO:0000313" key="2">
    <source>
        <dbReference type="EMBL" id="MBD2199556.1"/>
    </source>
</evidence>
<feature type="transmembrane region" description="Helical" evidence="1">
    <location>
        <begin position="65"/>
        <end position="93"/>
    </location>
</feature>
<keyword evidence="1" id="KW-0812">Transmembrane</keyword>
<keyword evidence="1" id="KW-0472">Membrane</keyword>
<name>A0ABR8ALM3_9CYAN</name>
<reference evidence="2 3" key="1">
    <citation type="journal article" date="2020" name="ISME J.">
        <title>Comparative genomics reveals insights into cyanobacterial evolution and habitat adaptation.</title>
        <authorList>
            <person name="Chen M.Y."/>
            <person name="Teng W.K."/>
            <person name="Zhao L."/>
            <person name="Hu C.X."/>
            <person name="Zhou Y.K."/>
            <person name="Han B.P."/>
            <person name="Song L.R."/>
            <person name="Shu W.S."/>
        </authorList>
    </citation>
    <scope>NUCLEOTIDE SEQUENCE [LARGE SCALE GENOMIC DNA]</scope>
    <source>
        <strain evidence="2 3">FACHB-288</strain>
    </source>
</reference>
<feature type="transmembrane region" description="Helical" evidence="1">
    <location>
        <begin position="151"/>
        <end position="171"/>
    </location>
</feature>
<feature type="transmembrane region" description="Helical" evidence="1">
    <location>
        <begin position="219"/>
        <end position="252"/>
    </location>
</feature>
<organism evidence="2 3">
    <name type="scientific">Calothrix parietina FACHB-288</name>
    <dbReference type="NCBI Taxonomy" id="2692896"/>
    <lineage>
        <taxon>Bacteria</taxon>
        <taxon>Bacillati</taxon>
        <taxon>Cyanobacteriota</taxon>
        <taxon>Cyanophyceae</taxon>
        <taxon>Nostocales</taxon>
        <taxon>Calotrichaceae</taxon>
        <taxon>Calothrix</taxon>
    </lineage>
</organism>
<sequence length="299" mass="33493">MNLTNRQQPIYVFQVTLEISLIWTTLGSLLLIIAAAGASWYYASIHGETLIFNVESSEGGVWRGIIPFIFLFGITFGTIIVHEFVHGIAFAVFGGSPRYGLKFKYLLPLAYATSPGNFFRRNNFLVIGLAPLVVIDILCLLLLAIFPQAPWLIWVIAINTGGAIGDIWMAVQLLRCPQSIRVEDREEGMAIYAPLHVTRRELPFGRTDKSRPRSVATSLLNLTLMALCLLLISTFLLIPLLKILAVPSFIIGNNYFWILRWENTAAGFNLGFNWISILVMVLSLVFIGFLVKFLQGRIQ</sequence>
<dbReference type="Proteomes" id="UP000658514">
    <property type="component" value="Unassembled WGS sequence"/>
</dbReference>
<dbReference type="InterPro" id="IPR021683">
    <property type="entry name" value="DUF3267"/>
</dbReference>
<dbReference type="RefSeq" id="WP_190549042.1">
    <property type="nucleotide sequence ID" value="NZ_JACJQH010000062.1"/>
</dbReference>
<evidence type="ECO:0000256" key="1">
    <source>
        <dbReference type="SAM" id="Phobius"/>
    </source>
</evidence>
<evidence type="ECO:0000313" key="3">
    <source>
        <dbReference type="Proteomes" id="UP000658514"/>
    </source>
</evidence>
<dbReference type="Pfam" id="PF11667">
    <property type="entry name" value="DUF3267"/>
    <property type="match status" value="1"/>
</dbReference>
<gene>
    <name evidence="2" type="ORF">H6G24_29450</name>
</gene>
<comment type="caution">
    <text evidence="2">The sequence shown here is derived from an EMBL/GenBank/DDBJ whole genome shotgun (WGS) entry which is preliminary data.</text>
</comment>
<feature type="transmembrane region" description="Helical" evidence="1">
    <location>
        <begin position="272"/>
        <end position="294"/>
    </location>
</feature>